<organism evidence="1 2">
    <name type="scientific">Rhizopus delemar</name>
    <dbReference type="NCBI Taxonomy" id="936053"/>
    <lineage>
        <taxon>Eukaryota</taxon>
        <taxon>Fungi</taxon>
        <taxon>Fungi incertae sedis</taxon>
        <taxon>Mucoromycota</taxon>
        <taxon>Mucoromycotina</taxon>
        <taxon>Mucoromycetes</taxon>
        <taxon>Mucorales</taxon>
        <taxon>Mucorineae</taxon>
        <taxon>Rhizopodaceae</taxon>
        <taxon>Rhizopus</taxon>
    </lineage>
</organism>
<reference evidence="1 2" key="1">
    <citation type="journal article" date="2020" name="Microb. Genom.">
        <title>Genetic diversity of clinical and environmental Mucorales isolates obtained from an investigation of mucormycosis cases among solid organ transplant recipients.</title>
        <authorList>
            <person name="Nguyen M.H."/>
            <person name="Kaul D."/>
            <person name="Muto C."/>
            <person name="Cheng S.J."/>
            <person name="Richter R.A."/>
            <person name="Bruno V.M."/>
            <person name="Liu G."/>
            <person name="Beyhan S."/>
            <person name="Sundermann A.J."/>
            <person name="Mounaud S."/>
            <person name="Pasculle A.W."/>
            <person name="Nierman W.C."/>
            <person name="Driscoll E."/>
            <person name="Cumbie R."/>
            <person name="Clancy C.J."/>
            <person name="Dupont C.L."/>
        </authorList>
    </citation>
    <scope>NUCLEOTIDE SEQUENCE [LARGE SCALE GENOMIC DNA]</scope>
    <source>
        <strain evidence="1 2">GL24</strain>
    </source>
</reference>
<accession>A0A9P6YYT3</accession>
<dbReference type="Proteomes" id="UP000740926">
    <property type="component" value="Unassembled WGS sequence"/>
</dbReference>
<name>A0A9P6YYT3_9FUNG</name>
<gene>
    <name evidence="1" type="ORF">G6F50_008789</name>
</gene>
<proteinExistence type="predicted"/>
<protein>
    <submittedName>
        <fullName evidence="1">Uncharacterized protein</fullName>
    </submittedName>
</protein>
<evidence type="ECO:0000313" key="2">
    <source>
        <dbReference type="Proteomes" id="UP000740926"/>
    </source>
</evidence>
<comment type="caution">
    <text evidence="1">The sequence shown here is derived from an EMBL/GenBank/DDBJ whole genome shotgun (WGS) entry which is preliminary data.</text>
</comment>
<dbReference type="AlphaFoldDB" id="A0A9P6YYT3"/>
<sequence length="338" mass="39867">MWRTRSDVDRIQWNDVQFTHTDGVPDSVWLHICQPKETNAKSIQRGVIQEEDLCFVCNLFRFMELTNQYRQHLAEIIPCFWGVFGDDTKHIRCGQQQVQRAVMLGVPMDQVKDHANWSLDSNTFEKFYYRPPRRRLRNNDAQIVDFINYVYRPEIESSPDSLYKLNYVYDKEILGIVWTFTKKFDKTTPLAFTQWLNRQNVDFLSNEPERKTVKGNTESKKIRRRHLNVLDNSYYVDLAKNIIDVIPRHHAYINQLKKDGYHIIGYYRKSKSPNKVFVSPYSNVKQDLNDKDTLLSELDQVNGDTEAFIQNNDKVCVVALDYAGFTTNMSDLKSILRQ</sequence>
<keyword evidence="2" id="KW-1185">Reference proteome</keyword>
<dbReference type="EMBL" id="JAANIU010001612">
    <property type="protein sequence ID" value="KAG1566815.1"/>
    <property type="molecule type" value="Genomic_DNA"/>
</dbReference>
<evidence type="ECO:0000313" key="1">
    <source>
        <dbReference type="EMBL" id="KAG1566815.1"/>
    </source>
</evidence>